<dbReference type="PANTHER" id="PTHR43479:SF7">
    <property type="entry name" value="TETR-FAMILY TRANSCRIPTIONAL REGULATOR"/>
    <property type="match status" value="1"/>
</dbReference>
<sequence>MKRAKNKRPLTVKDRIAGAFIRLLKKREYHEITVVDIITEAQAGRVSFYRNFNEKDDVLRYYITSVTGDWLSQAEENYLTLTKESLSPYIVWLFEHMYEHRDVVSILMKTDKLYLLEEEFDKRLFARLSDTASPWEIVYKIGGVYKLFVYWAKNGYQQTPQEVAELVK</sequence>
<dbReference type="PANTHER" id="PTHR43479">
    <property type="entry name" value="ACREF/ENVCD OPERON REPRESSOR-RELATED"/>
    <property type="match status" value="1"/>
</dbReference>
<dbReference type="InterPro" id="IPR009057">
    <property type="entry name" value="Homeodomain-like_sf"/>
</dbReference>
<dbReference type="SUPFAM" id="SSF46689">
    <property type="entry name" value="Homeodomain-like"/>
    <property type="match status" value="1"/>
</dbReference>
<evidence type="ECO:0000256" key="1">
    <source>
        <dbReference type="ARBA" id="ARBA00023125"/>
    </source>
</evidence>
<dbReference type="Proteomes" id="UP000183461">
    <property type="component" value="Unassembled WGS sequence"/>
</dbReference>
<dbReference type="PROSITE" id="PS50977">
    <property type="entry name" value="HTH_TETR_2"/>
    <property type="match status" value="1"/>
</dbReference>
<feature type="DNA-binding region" description="H-T-H motif" evidence="2">
    <location>
        <begin position="33"/>
        <end position="52"/>
    </location>
</feature>
<dbReference type="GO" id="GO:0003677">
    <property type="term" value="F:DNA binding"/>
    <property type="evidence" value="ECO:0007669"/>
    <property type="project" value="UniProtKB-UniRule"/>
</dbReference>
<evidence type="ECO:0000313" key="5">
    <source>
        <dbReference type="Proteomes" id="UP000183461"/>
    </source>
</evidence>
<name>A0A1K1NHV6_RUMFL</name>
<feature type="domain" description="HTH tetR-type" evidence="3">
    <location>
        <begin position="10"/>
        <end position="70"/>
    </location>
</feature>
<gene>
    <name evidence="4" type="ORF">SAMN02910280_2025</name>
</gene>
<evidence type="ECO:0000259" key="3">
    <source>
        <dbReference type="PROSITE" id="PS50977"/>
    </source>
</evidence>
<protein>
    <submittedName>
        <fullName evidence="4">Transcriptional regulator, TetR family</fullName>
    </submittedName>
</protein>
<dbReference type="EMBL" id="FPIP01000004">
    <property type="protein sequence ID" value="SFW34923.1"/>
    <property type="molecule type" value="Genomic_DNA"/>
</dbReference>
<dbReference type="RefSeq" id="WP_072300277.1">
    <property type="nucleotide sequence ID" value="NZ_FPIP01000004.1"/>
</dbReference>
<dbReference type="AlphaFoldDB" id="A0A1K1NHV6"/>
<keyword evidence="1 2" id="KW-0238">DNA-binding</keyword>
<proteinExistence type="predicted"/>
<dbReference type="InterPro" id="IPR001647">
    <property type="entry name" value="HTH_TetR"/>
</dbReference>
<reference evidence="4 5" key="1">
    <citation type="submission" date="2016-11" db="EMBL/GenBank/DDBJ databases">
        <authorList>
            <person name="Jaros S."/>
            <person name="Januszkiewicz K."/>
            <person name="Wedrychowicz H."/>
        </authorList>
    </citation>
    <scope>NUCLEOTIDE SEQUENCE [LARGE SCALE GENOMIC DNA]</scope>
    <source>
        <strain evidence="4 5">YL228</strain>
    </source>
</reference>
<organism evidence="4 5">
    <name type="scientific">Ruminococcus flavefaciens</name>
    <dbReference type="NCBI Taxonomy" id="1265"/>
    <lineage>
        <taxon>Bacteria</taxon>
        <taxon>Bacillati</taxon>
        <taxon>Bacillota</taxon>
        <taxon>Clostridia</taxon>
        <taxon>Eubacteriales</taxon>
        <taxon>Oscillospiraceae</taxon>
        <taxon>Ruminococcus</taxon>
    </lineage>
</organism>
<accession>A0A1K1NHV6</accession>
<dbReference type="Gene3D" id="1.10.357.10">
    <property type="entry name" value="Tetracycline Repressor, domain 2"/>
    <property type="match status" value="1"/>
</dbReference>
<evidence type="ECO:0000256" key="2">
    <source>
        <dbReference type="PROSITE-ProRule" id="PRU00335"/>
    </source>
</evidence>
<evidence type="ECO:0000313" key="4">
    <source>
        <dbReference type="EMBL" id="SFW34923.1"/>
    </source>
</evidence>
<dbReference type="InterPro" id="IPR050624">
    <property type="entry name" value="HTH-type_Tx_Regulator"/>
</dbReference>